<feature type="chain" id="PRO_5012822796" evidence="4">
    <location>
        <begin position="21"/>
        <end position="710"/>
    </location>
</feature>
<dbReference type="STRING" id="1434700.SAMN06296427_104129"/>
<keyword evidence="2" id="KW-0472">Membrane</keyword>
<dbReference type="GO" id="GO:0009279">
    <property type="term" value="C:cell outer membrane"/>
    <property type="evidence" value="ECO:0007669"/>
    <property type="project" value="UniProtKB-SubCell"/>
</dbReference>
<name>A0A1W2AG66_9FLAO</name>
<dbReference type="InterPro" id="IPR036942">
    <property type="entry name" value="Beta-barrel_TonB_sf"/>
</dbReference>
<dbReference type="SUPFAM" id="SSF56935">
    <property type="entry name" value="Porins"/>
    <property type="match status" value="1"/>
</dbReference>
<evidence type="ECO:0000313" key="6">
    <source>
        <dbReference type="EMBL" id="SMC59580.1"/>
    </source>
</evidence>
<comment type="subcellular location">
    <subcellularLocation>
        <location evidence="1">Cell outer membrane</location>
    </subcellularLocation>
</comment>
<evidence type="ECO:0000259" key="5">
    <source>
        <dbReference type="Pfam" id="PF00593"/>
    </source>
</evidence>
<evidence type="ECO:0000256" key="1">
    <source>
        <dbReference type="ARBA" id="ARBA00004442"/>
    </source>
</evidence>
<dbReference type="OrthoDB" id="1075473at2"/>
<protein>
    <submittedName>
        <fullName evidence="6">Outer membrane receptor proteins, mostly Fe transport</fullName>
    </submittedName>
</protein>
<dbReference type="AlphaFoldDB" id="A0A1W2AG66"/>
<accession>A0A1W2AG66</accession>
<dbReference type="Gene3D" id="2.40.170.20">
    <property type="entry name" value="TonB-dependent receptor, beta-barrel domain"/>
    <property type="match status" value="1"/>
</dbReference>
<evidence type="ECO:0000256" key="3">
    <source>
        <dbReference type="ARBA" id="ARBA00023237"/>
    </source>
</evidence>
<keyword evidence="6" id="KW-0675">Receptor</keyword>
<evidence type="ECO:0000256" key="2">
    <source>
        <dbReference type="ARBA" id="ARBA00023136"/>
    </source>
</evidence>
<dbReference type="InterPro" id="IPR000531">
    <property type="entry name" value="Beta-barrel_TonB"/>
</dbReference>
<dbReference type="EMBL" id="FWXS01000004">
    <property type="protein sequence ID" value="SMC59580.1"/>
    <property type="molecule type" value="Genomic_DNA"/>
</dbReference>
<evidence type="ECO:0000256" key="4">
    <source>
        <dbReference type="SAM" id="SignalP"/>
    </source>
</evidence>
<feature type="domain" description="TonB-dependent receptor-like beta-barrel" evidence="5">
    <location>
        <begin position="281"/>
        <end position="641"/>
    </location>
</feature>
<proteinExistence type="predicted"/>
<dbReference type="Pfam" id="PF00593">
    <property type="entry name" value="TonB_dep_Rec_b-barrel"/>
    <property type="match status" value="1"/>
</dbReference>
<dbReference type="Gene3D" id="2.60.40.1120">
    <property type="entry name" value="Carboxypeptidase-like, regulatory domain"/>
    <property type="match status" value="1"/>
</dbReference>
<evidence type="ECO:0000313" key="7">
    <source>
        <dbReference type="Proteomes" id="UP000192393"/>
    </source>
</evidence>
<dbReference type="PROSITE" id="PS51257">
    <property type="entry name" value="PROKAR_LIPOPROTEIN"/>
    <property type="match status" value="1"/>
</dbReference>
<dbReference type="SUPFAM" id="SSF49464">
    <property type="entry name" value="Carboxypeptidase regulatory domain-like"/>
    <property type="match status" value="1"/>
</dbReference>
<dbReference type="Proteomes" id="UP000192393">
    <property type="component" value="Unassembled WGS sequence"/>
</dbReference>
<dbReference type="Pfam" id="PF13715">
    <property type="entry name" value="CarbopepD_reg_2"/>
    <property type="match status" value="1"/>
</dbReference>
<keyword evidence="4" id="KW-0732">Signal</keyword>
<organism evidence="6 7">
    <name type="scientific">Moheibacter sediminis</name>
    <dbReference type="NCBI Taxonomy" id="1434700"/>
    <lineage>
        <taxon>Bacteria</taxon>
        <taxon>Pseudomonadati</taxon>
        <taxon>Bacteroidota</taxon>
        <taxon>Flavobacteriia</taxon>
        <taxon>Flavobacteriales</taxon>
        <taxon>Weeksellaceae</taxon>
        <taxon>Moheibacter</taxon>
    </lineage>
</organism>
<gene>
    <name evidence="6" type="ORF">SAMN06296427_104129</name>
</gene>
<dbReference type="InterPro" id="IPR008969">
    <property type="entry name" value="CarboxyPept-like_regulatory"/>
</dbReference>
<keyword evidence="3" id="KW-0998">Cell outer membrane</keyword>
<dbReference type="RefSeq" id="WP_084017050.1">
    <property type="nucleotide sequence ID" value="NZ_FWXS01000004.1"/>
</dbReference>
<feature type="signal peptide" evidence="4">
    <location>
        <begin position="1"/>
        <end position="20"/>
    </location>
</feature>
<reference evidence="7" key="1">
    <citation type="submission" date="2017-04" db="EMBL/GenBank/DDBJ databases">
        <authorList>
            <person name="Varghese N."/>
            <person name="Submissions S."/>
        </authorList>
    </citation>
    <scope>NUCLEOTIDE SEQUENCE [LARGE SCALE GENOMIC DNA]</scope>
    <source>
        <strain evidence="7">CGMCC 1.12708</strain>
    </source>
</reference>
<sequence length="710" mass="81123">MKKSLLTAIFTIIAACTVYSQTTISGTILKPSGLPAQNINVTLVGTYDGASTDEKGFFTFETEETGEFDLELEGTGFVSQIITITIPIESPLEITIEEATELDAVVFGAGTMKAVGNTNQTVMSSLDIVTTAGSDGDIIAAMQTLPGTNNVSEDGRLFIRGGEGDETSIFIDRLRVFQPYSQTAPNTPARGRYSPFLFKGINFSTGGYDAPFGQALSGILALETQDFPTENSIDLGFMSLGVSGAFNKVWEKDALSASLAYYNLWPAFKLLNTRDDWRRAPEGYSGETVYRHQFKKGLYKSYAALEYSRMDMSYNDINQINPVRFSMDNTNFYWNNSYVHNFSKKLEGFIGFSIANADTNINQSADEFKKNEFGLNVKAEFDWKLNSKHNFRFGSEFVGRTNENQDVLQNTTSEITENLFAAYAEYTWYFIKRWGIKAGVRSEHSDFVDEWNVSPRVSLAYKPSKDHNLSIFYGEYFQSPMSEIGYYNPADFMKSKQYLLNYFYQKEKQIVRVELYQKDYEDLVRNDGNFNYTQNGNGYARGIDVFWRNRGSHIKNMEYWVSYSYIDTKRLYKDFPVEAQPSFVANHNLSVVGKYWIQEWRSQIGFTYQFGSGRPYTNPNTNGFLSEKTKTFNTINLSWAYLIDQQKILYISFSNPMGFKNVNGYNYSYTPNDNGIYDRMALKPSMDRFFFIGFFWTISENKERNQLDTL</sequence>
<keyword evidence="7" id="KW-1185">Reference proteome</keyword>